<accession>A0A124E8F4</accession>
<evidence type="ECO:0000256" key="5">
    <source>
        <dbReference type="SAM" id="MobiDB-lite"/>
    </source>
</evidence>
<dbReference type="InterPro" id="IPR020904">
    <property type="entry name" value="Sc_DH/Rdtase_CS"/>
</dbReference>
<dbReference type="FunFam" id="3.40.50.720:FF:000084">
    <property type="entry name" value="Short-chain dehydrogenase reductase"/>
    <property type="match status" value="1"/>
</dbReference>
<dbReference type="STRING" id="1797.RMCT_2475"/>
<dbReference type="NCBIfam" id="NF009467">
    <property type="entry name" value="PRK12826.1-3"/>
    <property type="match status" value="1"/>
</dbReference>
<keyword evidence="3" id="KW-0520">NAD</keyword>
<sequence>MAGRVAGKVAMITGGGRGQGRSHAVRLAEEGADIVLVDACTTINDAVTYPMATREDLERTAELVRKTGRRVQTHVADVRDFPALKAAADAAVDEFGAIDILCANAGIISWHWSWEIPESAWDDVIDVNLKGVWNSVRAVVPHMMKDRRGGSIVATSSAGGIRGLPYTAHYVASKFGVVGLVKSFANELGQYNIRVNAIHPGTVLGDGEFASAMGTLDPVPRKFFGDYPEYAPNPGHLRDPNADDSVRHAPRPGTDTRDISEAVLWLASDASHFVTGISLPVDDGQVNRQ</sequence>
<name>A0A124E8F4_MYCTH</name>
<evidence type="ECO:0000256" key="4">
    <source>
        <dbReference type="RuleBase" id="RU000363"/>
    </source>
</evidence>
<organism evidence="6 7">
    <name type="scientific">Mycolicibacterium thermoresistibile</name>
    <name type="common">Mycobacterium thermoresistibile</name>
    <dbReference type="NCBI Taxonomy" id="1797"/>
    <lineage>
        <taxon>Bacteria</taxon>
        <taxon>Bacillati</taxon>
        <taxon>Actinomycetota</taxon>
        <taxon>Actinomycetes</taxon>
        <taxon>Mycobacteriales</taxon>
        <taxon>Mycobacteriaceae</taxon>
        <taxon>Mycolicibacterium</taxon>
    </lineage>
</organism>
<comment type="similarity">
    <text evidence="1 4">Belongs to the short-chain dehydrogenases/reductases (SDR) family.</text>
</comment>
<dbReference type="SUPFAM" id="SSF51735">
    <property type="entry name" value="NAD(P)-binding Rossmann-fold domains"/>
    <property type="match status" value="1"/>
</dbReference>
<dbReference type="AlphaFoldDB" id="A0A124E8F4"/>
<feature type="region of interest" description="Disordered" evidence="5">
    <location>
        <begin position="233"/>
        <end position="255"/>
    </location>
</feature>
<dbReference type="GO" id="GO:0016616">
    <property type="term" value="F:oxidoreductase activity, acting on the CH-OH group of donors, NAD or NADP as acceptor"/>
    <property type="evidence" value="ECO:0007669"/>
    <property type="project" value="TreeGrafter"/>
</dbReference>
<reference evidence="7" key="2">
    <citation type="submission" date="2016-02" db="EMBL/GenBank/DDBJ databases">
        <title>Draft genome sequence of five rapidly growing Mycobacterium species.</title>
        <authorList>
            <person name="Katahira K."/>
            <person name="Gotou Y."/>
            <person name="Iida K."/>
            <person name="Ogura Y."/>
            <person name="Hayashi T."/>
        </authorList>
    </citation>
    <scope>NUCLEOTIDE SEQUENCE [LARGE SCALE GENOMIC DNA]</scope>
    <source>
        <strain evidence="7">JCM6362</strain>
    </source>
</reference>
<evidence type="ECO:0000256" key="1">
    <source>
        <dbReference type="ARBA" id="ARBA00006484"/>
    </source>
</evidence>
<proteinExistence type="inferred from homology"/>
<dbReference type="Gene3D" id="3.40.50.720">
    <property type="entry name" value="NAD(P)-binding Rossmann-like Domain"/>
    <property type="match status" value="1"/>
</dbReference>
<dbReference type="InterPro" id="IPR036291">
    <property type="entry name" value="NAD(P)-bd_dom_sf"/>
</dbReference>
<dbReference type="NCBIfam" id="TIGR03971">
    <property type="entry name" value="SDR_subfam_1"/>
    <property type="match status" value="1"/>
</dbReference>
<keyword evidence="2" id="KW-0560">Oxidoreductase</keyword>
<dbReference type="PANTHER" id="PTHR42760:SF133">
    <property type="entry name" value="3-OXOACYL-[ACYL-CARRIER-PROTEIN] REDUCTASE"/>
    <property type="match status" value="1"/>
</dbReference>
<dbReference type="OMA" id="YMAHYAS"/>
<dbReference type="PROSITE" id="PS00061">
    <property type="entry name" value="ADH_SHORT"/>
    <property type="match status" value="1"/>
</dbReference>
<dbReference type="PRINTS" id="PR00081">
    <property type="entry name" value="GDHRDH"/>
</dbReference>
<dbReference type="EMBL" id="BCTB01000018">
    <property type="protein sequence ID" value="GAT15505.1"/>
    <property type="molecule type" value="Genomic_DNA"/>
</dbReference>
<evidence type="ECO:0000313" key="6">
    <source>
        <dbReference type="EMBL" id="GAT15505.1"/>
    </source>
</evidence>
<dbReference type="RefSeq" id="WP_003926402.1">
    <property type="nucleotide sequence ID" value="NZ_BCTB01000018.1"/>
</dbReference>
<dbReference type="CDD" id="cd05233">
    <property type="entry name" value="SDR_c"/>
    <property type="match status" value="1"/>
</dbReference>
<dbReference type="OrthoDB" id="5173603at2"/>
<evidence type="ECO:0000256" key="3">
    <source>
        <dbReference type="ARBA" id="ARBA00023027"/>
    </source>
</evidence>
<evidence type="ECO:0000256" key="2">
    <source>
        <dbReference type="ARBA" id="ARBA00023002"/>
    </source>
</evidence>
<dbReference type="PANTHER" id="PTHR42760">
    <property type="entry name" value="SHORT-CHAIN DEHYDROGENASES/REDUCTASES FAMILY MEMBER"/>
    <property type="match status" value="1"/>
</dbReference>
<protein>
    <submittedName>
        <fullName evidence="6">Short-chain dehydrogenase/reductase SDR</fullName>
    </submittedName>
</protein>
<reference evidence="6 7" key="1">
    <citation type="journal article" date="2016" name="Genome Announc.">
        <title>Draft Genome Sequences of Five Rapidly Growing Mycobacterium Species, M. thermoresistibile, M. fortuitum subsp. acetamidolyticum, M. canariasense, M. brisbanense, and M. novocastrense.</title>
        <authorList>
            <person name="Katahira K."/>
            <person name="Ogura Y."/>
            <person name="Gotoh Y."/>
            <person name="Hayashi T."/>
        </authorList>
    </citation>
    <scope>NUCLEOTIDE SEQUENCE [LARGE SCALE GENOMIC DNA]</scope>
    <source>
        <strain evidence="6 7">JCM6362</strain>
    </source>
</reference>
<dbReference type="Pfam" id="PF00106">
    <property type="entry name" value="adh_short"/>
    <property type="match status" value="1"/>
</dbReference>
<evidence type="ECO:0000313" key="7">
    <source>
        <dbReference type="Proteomes" id="UP000069654"/>
    </source>
</evidence>
<dbReference type="InterPro" id="IPR002347">
    <property type="entry name" value="SDR_fam"/>
</dbReference>
<dbReference type="PRINTS" id="PR00080">
    <property type="entry name" value="SDRFAMILY"/>
</dbReference>
<dbReference type="InterPro" id="IPR023985">
    <property type="entry name" value="SDR_subfam_1"/>
</dbReference>
<gene>
    <name evidence="6" type="ORF">RMCT_2475</name>
</gene>
<comment type="caution">
    <text evidence="6">The sequence shown here is derived from an EMBL/GenBank/DDBJ whole genome shotgun (WGS) entry which is preliminary data.</text>
</comment>
<feature type="compositionally biased region" description="Basic and acidic residues" evidence="5">
    <location>
        <begin position="236"/>
        <end position="247"/>
    </location>
</feature>
<dbReference type="Proteomes" id="UP000069654">
    <property type="component" value="Unassembled WGS sequence"/>
</dbReference>